<dbReference type="GO" id="GO:0002183">
    <property type="term" value="P:cytoplasmic translational initiation"/>
    <property type="evidence" value="ECO:0007669"/>
    <property type="project" value="TreeGrafter"/>
</dbReference>
<dbReference type="CDD" id="cd04652">
    <property type="entry name" value="LbH_eIF2B_gamma_C"/>
    <property type="match status" value="1"/>
</dbReference>
<dbReference type="AlphaFoldDB" id="A0A1B2JBW5"/>
<dbReference type="GO" id="GO:0003743">
    <property type="term" value="F:translation initiation factor activity"/>
    <property type="evidence" value="ECO:0007669"/>
    <property type="project" value="UniProtKB-KW"/>
</dbReference>
<dbReference type="InterPro" id="IPR051960">
    <property type="entry name" value="eIF2B_gamma"/>
</dbReference>
<protein>
    <recommendedName>
        <fullName evidence="6">Translation initiation factor eIF2B subunit gamma</fullName>
    </recommendedName>
    <alternativeName>
        <fullName evidence="7">eIF2B GDP-GTP exchange factor subunit gamma</fullName>
    </alternativeName>
</protein>
<organism evidence="13 14">
    <name type="scientific">Komagataella pastoris</name>
    <name type="common">Yeast</name>
    <name type="synonym">Pichia pastoris</name>
    <dbReference type="NCBI Taxonomy" id="4922"/>
    <lineage>
        <taxon>Eukaryota</taxon>
        <taxon>Fungi</taxon>
        <taxon>Dikarya</taxon>
        <taxon>Ascomycota</taxon>
        <taxon>Saccharomycotina</taxon>
        <taxon>Pichiomycetes</taxon>
        <taxon>Pichiales</taxon>
        <taxon>Pichiaceae</taxon>
        <taxon>Komagataella</taxon>
    </lineage>
</organism>
<evidence type="ECO:0000256" key="3">
    <source>
        <dbReference type="ARBA" id="ARBA00022490"/>
    </source>
</evidence>
<feature type="domain" description="Nucleotidyl transferase" evidence="11">
    <location>
        <begin position="6"/>
        <end position="141"/>
    </location>
</feature>
<comment type="function">
    <text evidence="8">Acts as a component of the translation initiation factor 2B (eIF2B) complex, which catalyzes the exchange of GDP for GTP on the eukaryotic initiation factor 2 (eIF2) complex gamma subunit. Its guanine nucleotide exchange factor activity is repressed when bound to eIF2 complex phosphorylated on the alpha subunit, thereby limiting the amount of methionyl-initiator methionine tRNA available to the ribosome and consequently global translation is repressed.</text>
</comment>
<feature type="compositionally biased region" description="Acidic residues" evidence="10">
    <location>
        <begin position="419"/>
        <end position="449"/>
    </location>
</feature>
<proteinExistence type="inferred from homology"/>
<dbReference type="Gene3D" id="3.90.550.10">
    <property type="entry name" value="Spore Coat Polysaccharide Biosynthesis Protein SpsA, Chain A"/>
    <property type="match status" value="1"/>
</dbReference>
<dbReference type="InterPro" id="IPR056764">
    <property type="entry name" value="LbH_EIF2B3/5"/>
</dbReference>
<dbReference type="InterPro" id="IPR029044">
    <property type="entry name" value="Nucleotide-diphossugar_trans"/>
</dbReference>
<keyword evidence="5" id="KW-0648">Protein biosynthesis</keyword>
<comment type="subunit">
    <text evidence="9">Component of the translation initiation factor 2B (eIF2B) complex which is a heterodecamer of two sets of five different subunits: alpha, beta, gamma, delta and epsilon. Subunits alpha, beta and delta comprise a regulatory subcomplex and subunits epsilon and gamma comprise a catalytic subcomplex. Within the complex, the hexameric regulatory complex resides at the center, with the two heterodimeric catalytic subcomplexes bound on opposite sides.</text>
</comment>
<dbReference type="Proteomes" id="UP000094565">
    <property type="component" value="Chromosome 2"/>
</dbReference>
<evidence type="ECO:0000259" key="12">
    <source>
        <dbReference type="Pfam" id="PF25084"/>
    </source>
</evidence>
<evidence type="ECO:0000256" key="6">
    <source>
        <dbReference type="ARBA" id="ARBA00044196"/>
    </source>
</evidence>
<keyword evidence="4" id="KW-0396">Initiation factor</keyword>
<dbReference type="GO" id="GO:0005851">
    <property type="term" value="C:eukaryotic translation initiation factor 2B complex"/>
    <property type="evidence" value="ECO:0007669"/>
    <property type="project" value="TreeGrafter"/>
</dbReference>
<accession>A0A1B2JBW5</accession>
<evidence type="ECO:0000256" key="8">
    <source>
        <dbReference type="ARBA" id="ARBA00045373"/>
    </source>
</evidence>
<evidence type="ECO:0000313" key="13">
    <source>
        <dbReference type="EMBL" id="ANZ75421.1"/>
    </source>
</evidence>
<evidence type="ECO:0000259" key="11">
    <source>
        <dbReference type="Pfam" id="PF00483"/>
    </source>
</evidence>
<dbReference type="GO" id="GO:0005829">
    <property type="term" value="C:cytosol"/>
    <property type="evidence" value="ECO:0007669"/>
    <property type="project" value="UniProtKB-SubCell"/>
</dbReference>
<dbReference type="OrthoDB" id="10250549at2759"/>
<reference evidence="13 14" key="1">
    <citation type="submission" date="2016-02" db="EMBL/GenBank/DDBJ databases">
        <title>Comparative genomic and transcriptomic foundation for Pichia pastoris.</title>
        <authorList>
            <person name="Love K.R."/>
            <person name="Shah K.A."/>
            <person name="Whittaker C.A."/>
            <person name="Wu J."/>
            <person name="Bartlett M.C."/>
            <person name="Ma D."/>
            <person name="Leeson R.L."/>
            <person name="Priest M."/>
            <person name="Young S.K."/>
            <person name="Love J.C."/>
        </authorList>
    </citation>
    <scope>NUCLEOTIDE SEQUENCE [LARGE SCALE GENOMIC DNA]</scope>
    <source>
        <strain evidence="13 14">ATCC 28485</strain>
    </source>
</reference>
<dbReference type="EMBL" id="CP014585">
    <property type="protein sequence ID" value="ANZ75421.1"/>
    <property type="molecule type" value="Genomic_DNA"/>
</dbReference>
<evidence type="ECO:0000256" key="4">
    <source>
        <dbReference type="ARBA" id="ARBA00022540"/>
    </source>
</evidence>
<dbReference type="SUPFAM" id="SSF53448">
    <property type="entry name" value="Nucleotide-diphospho-sugar transferases"/>
    <property type="match status" value="1"/>
</dbReference>
<dbReference type="Pfam" id="PF25084">
    <property type="entry name" value="LbH_EIF2B"/>
    <property type="match status" value="1"/>
</dbReference>
<dbReference type="PANTHER" id="PTHR45989">
    <property type="entry name" value="TRANSLATION INITIATION FACTOR EIF-2B SUBUNIT GAMMA"/>
    <property type="match status" value="1"/>
</dbReference>
<evidence type="ECO:0000256" key="9">
    <source>
        <dbReference type="ARBA" id="ARBA00046432"/>
    </source>
</evidence>
<comment type="similarity">
    <text evidence="2">Belongs to the eIF-2B gamma/epsilon subunits family.</text>
</comment>
<evidence type="ECO:0000256" key="5">
    <source>
        <dbReference type="ARBA" id="ARBA00022917"/>
    </source>
</evidence>
<gene>
    <name evidence="13" type="primary">GCD1</name>
    <name evidence="13" type="ORF">ATY40_BA7502897</name>
</gene>
<evidence type="ECO:0000313" key="14">
    <source>
        <dbReference type="Proteomes" id="UP000094565"/>
    </source>
</evidence>
<evidence type="ECO:0000256" key="2">
    <source>
        <dbReference type="ARBA" id="ARBA00007878"/>
    </source>
</evidence>
<evidence type="ECO:0000256" key="10">
    <source>
        <dbReference type="SAM" id="MobiDB-lite"/>
    </source>
</evidence>
<keyword evidence="3" id="KW-0963">Cytoplasm</keyword>
<dbReference type="PANTHER" id="PTHR45989:SF1">
    <property type="entry name" value="TRANSLATION INITIATION FACTOR EIF-2B SUBUNIT GAMMA"/>
    <property type="match status" value="1"/>
</dbReference>
<dbReference type="Gene3D" id="2.160.10.10">
    <property type="entry name" value="Hexapeptide repeat proteins"/>
    <property type="match status" value="1"/>
</dbReference>
<comment type="subcellular location">
    <subcellularLocation>
        <location evidence="1">Cytoplasm</location>
        <location evidence="1">Cytosol</location>
    </subcellularLocation>
</comment>
<evidence type="ECO:0000256" key="7">
    <source>
        <dbReference type="ARBA" id="ARBA00044229"/>
    </source>
</evidence>
<name>A0A1B2JBW5_PICPA</name>
<evidence type="ECO:0000256" key="1">
    <source>
        <dbReference type="ARBA" id="ARBA00004514"/>
    </source>
</evidence>
<feature type="region of interest" description="Disordered" evidence="10">
    <location>
        <begin position="412"/>
        <end position="449"/>
    </location>
</feature>
<dbReference type="InterPro" id="IPR005835">
    <property type="entry name" value="NTP_transferase_dom"/>
</dbReference>
<keyword evidence="14" id="KW-1185">Reference proteome</keyword>
<feature type="domain" description="EIF2B subunit epsilon/gamma LbH" evidence="12">
    <location>
        <begin position="301"/>
        <end position="376"/>
    </location>
</feature>
<dbReference type="GO" id="GO:0005085">
    <property type="term" value="F:guanyl-nucleotide exchange factor activity"/>
    <property type="evidence" value="ECO:0007669"/>
    <property type="project" value="TreeGrafter"/>
</dbReference>
<sequence>MEFQAIICCGKGARLSPISAIKPTGVPKPLLPVAQKPMIEYALEWCDKAPFKEVIVVTDSLSFNQVNQVVKNYAKNRNKDIVPFTSVECLSMDAETTGEVIHQLKDRLTSDFVLLPCDFITDLPPQVLIEAYRNRADSDIAMAFYHHNPFENVEKTFLKTNYTIYSEEEDGHFSLLDLHSKTSVELNKALEIRTHMAWRYPRAIVSSKLLESFIYFCSHRIMQISEGGISASKSSTKIMRDFARRSWRHRQTRETVGMFIMPREATFARCNNIPVYTEANRWFMKLQAKNNQGAQVSKEKGAAVIGADASVGSNTEVGERTNVKRSVVGNNCKVGMRCRLTGCIILDNVTIADDVTLENCIVGLGATVNTKARLTNCNIEGGFVAPKGLQAKGENLMSLSLDGLIHEEALSESGYSDLYSDDDGDEGMDDEEEEEYEDEFSEDDGLFDR</sequence>
<dbReference type="Pfam" id="PF00483">
    <property type="entry name" value="NTP_transferase"/>
    <property type="match status" value="1"/>
</dbReference>